<accession>A0ABR0NF48</accession>
<dbReference type="EMBL" id="JARKNE010000010">
    <property type="protein sequence ID" value="KAK5792618.1"/>
    <property type="molecule type" value="Genomic_DNA"/>
</dbReference>
<comment type="caution">
    <text evidence="1">The sequence shown here is derived from an EMBL/GenBank/DDBJ whole genome shotgun (WGS) entry which is preliminary data.</text>
</comment>
<evidence type="ECO:0000313" key="1">
    <source>
        <dbReference type="EMBL" id="KAK5792618.1"/>
    </source>
</evidence>
<organism evidence="1 2">
    <name type="scientific">Gossypium arboreum</name>
    <name type="common">Tree cotton</name>
    <name type="synonym">Gossypium nanking</name>
    <dbReference type="NCBI Taxonomy" id="29729"/>
    <lineage>
        <taxon>Eukaryota</taxon>
        <taxon>Viridiplantae</taxon>
        <taxon>Streptophyta</taxon>
        <taxon>Embryophyta</taxon>
        <taxon>Tracheophyta</taxon>
        <taxon>Spermatophyta</taxon>
        <taxon>Magnoliopsida</taxon>
        <taxon>eudicotyledons</taxon>
        <taxon>Gunneridae</taxon>
        <taxon>Pentapetalae</taxon>
        <taxon>rosids</taxon>
        <taxon>malvids</taxon>
        <taxon>Malvales</taxon>
        <taxon>Malvaceae</taxon>
        <taxon>Malvoideae</taxon>
        <taxon>Gossypium</taxon>
    </lineage>
</organism>
<name>A0ABR0NF48_GOSAR</name>
<sequence>MTHPNEISPVVSHQAKQEVPALAINLVKWTFLLDHITPIQEEAVGAHAKPWKNEIDALHRDVRALHPNVQDMDCLFCSNNPLSSKVATVSLPIEFEVLKEMFEGRRDPRAHLM</sequence>
<keyword evidence="2" id="KW-1185">Reference proteome</keyword>
<evidence type="ECO:0000313" key="2">
    <source>
        <dbReference type="Proteomes" id="UP001358586"/>
    </source>
</evidence>
<protein>
    <submittedName>
        <fullName evidence="1">Uncharacterized protein</fullName>
    </submittedName>
</protein>
<gene>
    <name evidence="1" type="ORF">PVK06_033733</name>
</gene>
<dbReference type="Proteomes" id="UP001358586">
    <property type="component" value="Chromosome 10"/>
</dbReference>
<reference evidence="1 2" key="1">
    <citation type="submission" date="2023-03" db="EMBL/GenBank/DDBJ databases">
        <title>WGS of Gossypium arboreum.</title>
        <authorList>
            <person name="Yu D."/>
        </authorList>
    </citation>
    <scope>NUCLEOTIDE SEQUENCE [LARGE SCALE GENOMIC DNA]</scope>
    <source>
        <tissue evidence="1">Leaf</tissue>
    </source>
</reference>
<proteinExistence type="predicted"/>